<dbReference type="OrthoDB" id="10343765at2759"/>
<organism evidence="2 3">
    <name type="scientific">Rhizopus delemar (strain RA 99-880 / ATCC MYA-4621 / FGSC 9543 / NRRL 43880)</name>
    <name type="common">Mucormycosis agent</name>
    <name type="synonym">Rhizopus arrhizus var. delemar</name>
    <dbReference type="NCBI Taxonomy" id="246409"/>
    <lineage>
        <taxon>Eukaryota</taxon>
        <taxon>Fungi</taxon>
        <taxon>Fungi incertae sedis</taxon>
        <taxon>Mucoromycota</taxon>
        <taxon>Mucoromycotina</taxon>
        <taxon>Mucoromycetes</taxon>
        <taxon>Mucorales</taxon>
        <taxon>Mucorineae</taxon>
        <taxon>Rhizopodaceae</taxon>
        <taxon>Rhizopus</taxon>
    </lineage>
</organism>
<protein>
    <submittedName>
        <fullName evidence="2">Uncharacterized protein</fullName>
    </submittedName>
</protein>
<evidence type="ECO:0000313" key="2">
    <source>
        <dbReference type="EMBL" id="EIE83940.1"/>
    </source>
</evidence>
<dbReference type="GeneID" id="93615616"/>
<dbReference type="RefSeq" id="XP_067519336.1">
    <property type="nucleotide sequence ID" value="XM_067663235.1"/>
</dbReference>
<reference evidence="2 3" key="1">
    <citation type="journal article" date="2009" name="PLoS Genet.">
        <title>Genomic analysis of the basal lineage fungus Rhizopus oryzae reveals a whole-genome duplication.</title>
        <authorList>
            <person name="Ma L.-J."/>
            <person name="Ibrahim A.S."/>
            <person name="Skory C."/>
            <person name="Grabherr M.G."/>
            <person name="Burger G."/>
            <person name="Butler M."/>
            <person name="Elias M."/>
            <person name="Idnurm A."/>
            <person name="Lang B.F."/>
            <person name="Sone T."/>
            <person name="Abe A."/>
            <person name="Calvo S.E."/>
            <person name="Corrochano L.M."/>
            <person name="Engels R."/>
            <person name="Fu J."/>
            <person name="Hansberg W."/>
            <person name="Kim J.-M."/>
            <person name="Kodira C.D."/>
            <person name="Koehrsen M.J."/>
            <person name="Liu B."/>
            <person name="Miranda-Saavedra D."/>
            <person name="O'Leary S."/>
            <person name="Ortiz-Castellanos L."/>
            <person name="Poulter R."/>
            <person name="Rodriguez-Romero J."/>
            <person name="Ruiz-Herrera J."/>
            <person name="Shen Y.-Q."/>
            <person name="Zeng Q."/>
            <person name="Galagan J."/>
            <person name="Birren B.W."/>
            <person name="Cuomo C.A."/>
            <person name="Wickes B.L."/>
        </authorList>
    </citation>
    <scope>NUCLEOTIDE SEQUENCE [LARGE SCALE GENOMIC DNA]</scope>
    <source>
        <strain evidence="3">RA 99-880 / ATCC MYA-4621 / FGSC 9543 / NRRL 43880</strain>
    </source>
</reference>
<proteinExistence type="predicted"/>
<sequence>MSSRSNEYLKQQSPVPQLEEVEEDTSRLQLGTTLEEDVDSMDEVEQKTILGGGDVGPQPSTIAVIPIILTVQYQQTIQHRERPVSKSKPNSPY</sequence>
<feature type="compositionally biased region" description="Polar residues" evidence="1">
    <location>
        <begin position="1"/>
        <end position="15"/>
    </location>
</feature>
<name>I1C660_RHIO9</name>
<keyword evidence="3" id="KW-1185">Reference proteome</keyword>
<dbReference type="InParanoid" id="I1C660"/>
<gene>
    <name evidence="2" type="ORF">RO3G_08645</name>
</gene>
<dbReference type="Proteomes" id="UP000009138">
    <property type="component" value="Unassembled WGS sequence"/>
</dbReference>
<dbReference type="VEuPathDB" id="FungiDB:RO3G_08645"/>
<evidence type="ECO:0000256" key="1">
    <source>
        <dbReference type="SAM" id="MobiDB-lite"/>
    </source>
</evidence>
<feature type="region of interest" description="Disordered" evidence="1">
    <location>
        <begin position="1"/>
        <end position="26"/>
    </location>
</feature>
<dbReference type="AlphaFoldDB" id="I1C660"/>
<accession>I1C660</accession>
<dbReference type="EMBL" id="CH476737">
    <property type="protein sequence ID" value="EIE83940.1"/>
    <property type="molecule type" value="Genomic_DNA"/>
</dbReference>
<evidence type="ECO:0000313" key="3">
    <source>
        <dbReference type="Proteomes" id="UP000009138"/>
    </source>
</evidence>